<proteinExistence type="predicted"/>
<keyword evidence="2" id="KW-1185">Reference proteome</keyword>
<sequence>MRRKLFPSKADDQLQRIFDVSHLEVEMDWVLLEVRLLHTLQDQRCPDGDGADGQVVAVAAR</sequence>
<gene>
    <name evidence="1" type="ORF">BF93_08605</name>
</gene>
<dbReference type="HOGENOM" id="CLU_2913401_0_0_11"/>
<comment type="caution">
    <text evidence="1">The sequence shown here is derived from an EMBL/GenBank/DDBJ whole genome shotgun (WGS) entry which is preliminary data.</text>
</comment>
<organism evidence="1 2">
    <name type="scientific">Brachybacterium phenoliresistens</name>
    <dbReference type="NCBI Taxonomy" id="396014"/>
    <lineage>
        <taxon>Bacteria</taxon>
        <taxon>Bacillati</taxon>
        <taxon>Actinomycetota</taxon>
        <taxon>Actinomycetes</taxon>
        <taxon>Micrococcales</taxon>
        <taxon>Dermabacteraceae</taxon>
        <taxon>Brachybacterium</taxon>
    </lineage>
</organism>
<dbReference type="EMBL" id="JDYK01000021">
    <property type="protein sequence ID" value="EWS80002.1"/>
    <property type="molecule type" value="Genomic_DNA"/>
</dbReference>
<reference evidence="1 2" key="1">
    <citation type="submission" date="2014-02" db="EMBL/GenBank/DDBJ databases">
        <title>Genome sequence of Brachybacterium phenoliresistens strain W13A50.</title>
        <authorList>
            <person name="Wang X."/>
        </authorList>
    </citation>
    <scope>NUCLEOTIDE SEQUENCE [LARGE SCALE GENOMIC DNA]</scope>
    <source>
        <strain evidence="1 2">W13A50</strain>
    </source>
</reference>
<evidence type="ECO:0000313" key="2">
    <source>
        <dbReference type="Proteomes" id="UP000023067"/>
    </source>
</evidence>
<dbReference type="STRING" id="396014.BF93_08605"/>
<dbReference type="Proteomes" id="UP000023067">
    <property type="component" value="Unassembled WGS sequence"/>
</dbReference>
<dbReference type="AlphaFoldDB" id="Z9JQI2"/>
<protein>
    <submittedName>
        <fullName evidence="1">Uncharacterized protein</fullName>
    </submittedName>
</protein>
<accession>Z9JQI2</accession>
<evidence type="ECO:0000313" key="1">
    <source>
        <dbReference type="EMBL" id="EWS80002.1"/>
    </source>
</evidence>
<name>Z9JQI2_9MICO</name>